<reference key="1">
    <citation type="journal article" date="2007" name="Nature">
        <title>The medaka draft genome and insights into vertebrate genome evolution.</title>
        <authorList>
            <person name="Kasahara M."/>
            <person name="Naruse K."/>
            <person name="Sasaki S."/>
            <person name="Nakatani Y."/>
            <person name="Qu W."/>
            <person name="Ahsan B."/>
            <person name="Yamada T."/>
            <person name="Nagayasu Y."/>
            <person name="Doi K."/>
            <person name="Kasai Y."/>
            <person name="Jindo T."/>
            <person name="Kobayashi D."/>
            <person name="Shimada A."/>
            <person name="Toyoda A."/>
            <person name="Kuroki Y."/>
            <person name="Fujiyama A."/>
            <person name="Sasaki T."/>
            <person name="Shimizu A."/>
            <person name="Asakawa S."/>
            <person name="Shimizu N."/>
            <person name="Hashimoto S."/>
            <person name="Yang J."/>
            <person name="Lee Y."/>
            <person name="Matsushima K."/>
            <person name="Sugano S."/>
            <person name="Sakaizumi M."/>
            <person name="Narita T."/>
            <person name="Ohishi K."/>
            <person name="Haga S."/>
            <person name="Ohta F."/>
            <person name="Nomoto H."/>
            <person name="Nogata K."/>
            <person name="Morishita T."/>
            <person name="Endo T."/>
            <person name="Shin-I T."/>
            <person name="Takeda H."/>
            <person name="Morishita S."/>
            <person name="Kohara Y."/>
        </authorList>
    </citation>
    <scope>NUCLEOTIDE SEQUENCE [LARGE SCALE GENOMIC DNA]</scope>
    <source>
        <strain>Hd-rR</strain>
    </source>
</reference>
<reference evidence="1" key="4">
    <citation type="submission" date="2025-09" db="UniProtKB">
        <authorList>
            <consortium name="Ensembl"/>
        </authorList>
    </citation>
    <scope>IDENTIFICATION</scope>
    <source>
        <strain evidence="1">HSOK</strain>
    </source>
</reference>
<accession>A0A3P9HUR5</accession>
<reference evidence="1" key="3">
    <citation type="submission" date="2025-08" db="UniProtKB">
        <authorList>
            <consortium name="Ensembl"/>
        </authorList>
    </citation>
    <scope>IDENTIFICATION</scope>
    <source>
        <strain evidence="1">HSOK</strain>
    </source>
</reference>
<name>A0A3P9HUR5_ORYLA</name>
<dbReference type="Ensembl" id="ENSORLT00015018364.1">
    <property type="protein sequence ID" value="ENSORLP00015011506.1"/>
    <property type="gene ID" value="ENSORLG00015012313.1"/>
</dbReference>
<proteinExistence type="predicted"/>
<protein>
    <submittedName>
        <fullName evidence="1">Uncharacterized protein</fullName>
    </submittedName>
</protein>
<evidence type="ECO:0000313" key="2">
    <source>
        <dbReference type="Proteomes" id="UP000265200"/>
    </source>
</evidence>
<organism evidence="1 2">
    <name type="scientific">Oryzias latipes</name>
    <name type="common">Japanese rice fish</name>
    <name type="synonym">Japanese killifish</name>
    <dbReference type="NCBI Taxonomy" id="8090"/>
    <lineage>
        <taxon>Eukaryota</taxon>
        <taxon>Metazoa</taxon>
        <taxon>Chordata</taxon>
        <taxon>Craniata</taxon>
        <taxon>Vertebrata</taxon>
        <taxon>Euteleostomi</taxon>
        <taxon>Actinopterygii</taxon>
        <taxon>Neopterygii</taxon>
        <taxon>Teleostei</taxon>
        <taxon>Neoteleostei</taxon>
        <taxon>Acanthomorphata</taxon>
        <taxon>Ovalentaria</taxon>
        <taxon>Atherinomorphae</taxon>
        <taxon>Beloniformes</taxon>
        <taxon>Adrianichthyidae</taxon>
        <taxon>Oryziinae</taxon>
        <taxon>Oryzias</taxon>
    </lineage>
</organism>
<evidence type="ECO:0000313" key="1">
    <source>
        <dbReference type="Ensembl" id="ENSORLP00015011506.1"/>
    </source>
</evidence>
<sequence>NALNKIIFGRGTRMITETSKL</sequence>
<dbReference type="Proteomes" id="UP000265200">
    <property type="component" value="Chromosome 17"/>
</dbReference>
<reference evidence="1 2" key="2">
    <citation type="submission" date="2017-04" db="EMBL/GenBank/DDBJ databases">
        <title>CpG methylation of centromeres and impact of large insertions on vertebrate speciation.</title>
        <authorList>
            <person name="Ichikawa K."/>
            <person name="Yoshimura J."/>
            <person name="Morishita S."/>
        </authorList>
    </citation>
    <scope>NUCLEOTIDE SEQUENCE</scope>
    <source>
        <strain evidence="1 2">HSOK</strain>
    </source>
</reference>
<dbReference type="AlphaFoldDB" id="A0A3P9HUR5"/>